<dbReference type="Gene3D" id="4.10.60.10">
    <property type="entry name" value="Zinc finger, CCHC-type"/>
    <property type="match status" value="3"/>
</dbReference>
<feature type="region of interest" description="Disordered" evidence="10">
    <location>
        <begin position="1"/>
        <end position="264"/>
    </location>
</feature>
<feature type="compositionally biased region" description="Basic and acidic residues" evidence="10">
    <location>
        <begin position="55"/>
        <end position="84"/>
    </location>
</feature>
<feature type="region of interest" description="Disordered" evidence="10">
    <location>
        <begin position="466"/>
        <end position="668"/>
    </location>
</feature>
<dbReference type="GeneTree" id="ENSGT00950000183041"/>
<dbReference type="GO" id="GO:0071038">
    <property type="term" value="P:TRAMP-dependent tRNA surveillance pathway"/>
    <property type="evidence" value="ECO:0007669"/>
    <property type="project" value="TreeGrafter"/>
</dbReference>
<dbReference type="RefSeq" id="XP_022614226.1">
    <property type="nucleotide sequence ID" value="XM_022758505.1"/>
</dbReference>
<dbReference type="PANTHER" id="PTHR46543:SF1">
    <property type="entry name" value="ZINC FINGER CCHC DOMAIN-CONTAINING PROTEIN 7"/>
    <property type="match status" value="1"/>
</dbReference>
<dbReference type="GO" id="GO:0071036">
    <property type="term" value="P:nuclear polyadenylation-dependent snoRNA catabolic process"/>
    <property type="evidence" value="ECO:0007669"/>
    <property type="project" value="TreeGrafter"/>
</dbReference>
<dbReference type="GO" id="GO:0005730">
    <property type="term" value="C:nucleolus"/>
    <property type="evidence" value="ECO:0007669"/>
    <property type="project" value="UniProtKB-SubCell"/>
</dbReference>
<dbReference type="GO" id="GO:0071035">
    <property type="term" value="P:nuclear polyadenylation-dependent rRNA catabolic process"/>
    <property type="evidence" value="ECO:0007669"/>
    <property type="project" value="TreeGrafter"/>
</dbReference>
<dbReference type="SMART" id="SM00343">
    <property type="entry name" value="ZnF_C2HC"/>
    <property type="match status" value="5"/>
</dbReference>
<keyword evidence="5" id="KW-0862">Zinc</keyword>
<evidence type="ECO:0000256" key="6">
    <source>
        <dbReference type="ARBA" id="ARBA00023242"/>
    </source>
</evidence>
<keyword evidence="4 9" id="KW-0863">Zinc-finger</keyword>
<dbReference type="PROSITE" id="PS50158">
    <property type="entry name" value="ZF_CCHC"/>
    <property type="match status" value="3"/>
</dbReference>
<dbReference type="STRING" id="41447.ENSSDUP00000031112"/>
<evidence type="ECO:0000313" key="12">
    <source>
        <dbReference type="Ensembl" id="ENSSDUP00000031112.1"/>
    </source>
</evidence>
<evidence type="ECO:0000256" key="3">
    <source>
        <dbReference type="ARBA" id="ARBA00022737"/>
    </source>
</evidence>
<dbReference type="Proteomes" id="UP000261420">
    <property type="component" value="Unplaced"/>
</dbReference>
<dbReference type="Pfam" id="PF00098">
    <property type="entry name" value="zf-CCHC"/>
    <property type="match status" value="2"/>
</dbReference>
<dbReference type="InterPro" id="IPR036875">
    <property type="entry name" value="Znf_CCHC_sf"/>
</dbReference>
<evidence type="ECO:0000256" key="8">
    <source>
        <dbReference type="ARBA" id="ARBA00043023"/>
    </source>
</evidence>
<evidence type="ECO:0000256" key="2">
    <source>
        <dbReference type="ARBA" id="ARBA00022723"/>
    </source>
</evidence>
<protein>
    <recommendedName>
        <fullName evidence="7">Zinc finger CCHC domain-containing protein 7</fullName>
    </recommendedName>
    <alternativeName>
        <fullName evidence="8">TRAMP-like complex RNA-binding factor ZCCHC7</fullName>
    </alternativeName>
</protein>
<dbReference type="GO" id="GO:0071037">
    <property type="term" value="P:nuclear polyadenylation-dependent snRNA catabolic process"/>
    <property type="evidence" value="ECO:0007669"/>
    <property type="project" value="TreeGrafter"/>
</dbReference>
<name>A0A3B4VKM5_SERDU</name>
<evidence type="ECO:0000256" key="7">
    <source>
        <dbReference type="ARBA" id="ARBA00041190"/>
    </source>
</evidence>
<evidence type="ECO:0000256" key="9">
    <source>
        <dbReference type="PROSITE-ProRule" id="PRU00047"/>
    </source>
</evidence>
<keyword evidence="6" id="KW-0539">Nucleus</keyword>
<dbReference type="OMA" id="HFGHACI"/>
<dbReference type="FunFam" id="4.10.60.10:FF:000020">
    <property type="entry name" value="Zinc finger CCHC domain-containing protein 7"/>
    <property type="match status" value="1"/>
</dbReference>
<evidence type="ECO:0000256" key="10">
    <source>
        <dbReference type="SAM" id="MobiDB-lite"/>
    </source>
</evidence>
<dbReference type="GO" id="GO:0031499">
    <property type="term" value="C:TRAMP complex"/>
    <property type="evidence" value="ECO:0007669"/>
    <property type="project" value="TreeGrafter"/>
</dbReference>
<dbReference type="GO" id="GO:0008270">
    <property type="term" value="F:zinc ion binding"/>
    <property type="evidence" value="ECO:0007669"/>
    <property type="project" value="UniProtKB-KW"/>
</dbReference>
<evidence type="ECO:0000256" key="4">
    <source>
        <dbReference type="ARBA" id="ARBA00022771"/>
    </source>
</evidence>
<proteinExistence type="predicted"/>
<dbReference type="InterPro" id="IPR051644">
    <property type="entry name" value="TRAMP_AT-DNA-binding"/>
</dbReference>
<organism evidence="12 13">
    <name type="scientific">Seriola dumerili</name>
    <name type="common">Greater amberjack</name>
    <name type="synonym">Caranx dumerili</name>
    <dbReference type="NCBI Taxonomy" id="41447"/>
    <lineage>
        <taxon>Eukaryota</taxon>
        <taxon>Metazoa</taxon>
        <taxon>Chordata</taxon>
        <taxon>Craniata</taxon>
        <taxon>Vertebrata</taxon>
        <taxon>Euteleostomi</taxon>
        <taxon>Actinopterygii</taxon>
        <taxon>Neopterygii</taxon>
        <taxon>Teleostei</taxon>
        <taxon>Neoteleostei</taxon>
        <taxon>Acanthomorphata</taxon>
        <taxon>Carangaria</taxon>
        <taxon>Carangiformes</taxon>
        <taxon>Carangidae</taxon>
        <taxon>Seriola</taxon>
    </lineage>
</organism>
<evidence type="ECO:0000313" key="13">
    <source>
        <dbReference type="Proteomes" id="UP000261420"/>
    </source>
</evidence>
<dbReference type="GO" id="GO:0071031">
    <property type="term" value="P:nuclear mRNA surveillance of mRNA 3'-end processing"/>
    <property type="evidence" value="ECO:0007669"/>
    <property type="project" value="TreeGrafter"/>
</dbReference>
<feature type="compositionally biased region" description="Basic residues" evidence="10">
    <location>
        <begin position="481"/>
        <end position="493"/>
    </location>
</feature>
<sequence length="668" mass="75485">MYCTYQDREELEDDLYHEDDRDSEGSEANSELEFRLYSQLHYSSNAGEMEEQEGTGEKAEGQDSRQPEVTEKTADANGELEHTGESGPPSPNISKLLQHLKKKKKKEGEKSDKQKKGKRDPKGQRSSSLFEEVIVIDSGPDVISISDDDTADDEGVCALKGQSSHRLLTSTPAHQADQKRKSNLSVPVTVDSSSSESDSEESESRSESELDSSDSSDSSDSPDSDCLENWMILGRGNQEGDQSISLNLEGGSDSNTDAEEEEESSWVVSDKDREAQIYNKDKGARIVVPRVSNRYYTGKNVQCRNCNKTGHLSKTCPEPKKLLPCFLCGTPGHVVSECPNKHCNNCGLPGHLFGSCSERAYWHKQCHRCSMTGHFFDACPQIWRQYHITTKTGPPVKQHRQDNGRSPAYCYNCSRKGHFGHACTRQKMFNGVFASIPFINHYDTVEDIKRRQHRLKLKVKELKKNGCFPTTSQTPVTPGPPKKKQKISHHKNNHQPNDTPHHTPNNHKPSPSHIFFSVDDFRNTTPKTSKFNKHKQQESTGSVKPWKAKRPVPTSRGPLPTPKLIFDEADDFPRGGGKGEKLEKKRKKNRMKKTMELPPEGHRGSRSHRPCWTVTGGMQGSESRQENGEKKTRKRRNRDRRTADKKLSAPMYPTDENLFIIKQRKRNR</sequence>
<dbReference type="GeneID" id="111231421"/>
<accession>A0A3B4VKM5</accession>
<reference evidence="12" key="2">
    <citation type="submission" date="2025-09" db="UniProtKB">
        <authorList>
            <consortium name="Ensembl"/>
        </authorList>
    </citation>
    <scope>IDENTIFICATION</scope>
</reference>
<feature type="compositionally biased region" description="Polar residues" evidence="10">
    <location>
        <begin position="161"/>
        <end position="173"/>
    </location>
</feature>
<feature type="compositionally biased region" description="Basic and acidic residues" evidence="10">
    <location>
        <begin position="593"/>
        <end position="603"/>
    </location>
</feature>
<dbReference type="InterPro" id="IPR001878">
    <property type="entry name" value="Znf_CCHC"/>
</dbReference>
<feature type="compositionally biased region" description="Basic and acidic residues" evidence="10">
    <location>
        <begin position="571"/>
        <end position="583"/>
    </location>
</feature>
<comment type="subcellular location">
    <subcellularLocation>
        <location evidence="1">Nucleus</location>
        <location evidence="1">Nucleolus</location>
    </subcellularLocation>
</comment>
<dbReference type="SUPFAM" id="SSF57756">
    <property type="entry name" value="Retrovirus zinc finger-like domains"/>
    <property type="match status" value="2"/>
</dbReference>
<feature type="domain" description="CCHC-type" evidence="11">
    <location>
        <begin position="410"/>
        <end position="425"/>
    </location>
</feature>
<reference evidence="12" key="1">
    <citation type="submission" date="2025-08" db="UniProtKB">
        <authorList>
            <consortium name="Ensembl"/>
        </authorList>
    </citation>
    <scope>IDENTIFICATION</scope>
</reference>
<evidence type="ECO:0000256" key="5">
    <source>
        <dbReference type="ARBA" id="ARBA00022833"/>
    </source>
</evidence>
<keyword evidence="3" id="KW-0677">Repeat</keyword>
<feature type="compositionally biased region" description="Acidic residues" evidence="10">
    <location>
        <begin position="146"/>
        <end position="155"/>
    </location>
</feature>
<feature type="domain" description="CCHC-type" evidence="11">
    <location>
        <begin position="303"/>
        <end position="318"/>
    </location>
</feature>
<evidence type="ECO:0000256" key="1">
    <source>
        <dbReference type="ARBA" id="ARBA00004604"/>
    </source>
</evidence>
<dbReference type="GO" id="GO:0003723">
    <property type="term" value="F:RNA binding"/>
    <property type="evidence" value="ECO:0007669"/>
    <property type="project" value="TreeGrafter"/>
</dbReference>
<dbReference type="AlphaFoldDB" id="A0A3B4VKM5"/>
<feature type="compositionally biased region" description="Polar residues" evidence="10">
    <location>
        <begin position="494"/>
        <end position="509"/>
    </location>
</feature>
<dbReference type="PANTHER" id="PTHR46543">
    <property type="entry name" value="ZINC FINGER CCHC DOMAIN-CONTAINING PROTEIN 7"/>
    <property type="match status" value="1"/>
</dbReference>
<keyword evidence="2" id="KW-0479">Metal-binding</keyword>
<keyword evidence="13" id="KW-1185">Reference proteome</keyword>
<evidence type="ECO:0000259" key="11">
    <source>
        <dbReference type="PROSITE" id="PS50158"/>
    </source>
</evidence>
<feature type="domain" description="CCHC-type" evidence="11">
    <location>
        <begin position="325"/>
        <end position="340"/>
    </location>
</feature>
<dbReference type="Ensembl" id="ENSSDUT00000031648.1">
    <property type="protein sequence ID" value="ENSSDUP00000031112.1"/>
    <property type="gene ID" value="ENSSDUG00000022377.1"/>
</dbReference>
<dbReference type="GO" id="GO:0071039">
    <property type="term" value="P:nuclear polyadenylation-dependent CUT catabolic process"/>
    <property type="evidence" value="ECO:0007669"/>
    <property type="project" value="TreeGrafter"/>
</dbReference>